<keyword evidence="1" id="KW-1133">Transmembrane helix</keyword>
<keyword evidence="1" id="KW-0472">Membrane</keyword>
<accession>A0A1F6YNF4</accession>
<evidence type="ECO:0000313" key="2">
    <source>
        <dbReference type="EMBL" id="OGJ07919.1"/>
    </source>
</evidence>
<dbReference type="EMBL" id="MFVZ01000009">
    <property type="protein sequence ID" value="OGJ07919.1"/>
    <property type="molecule type" value="Genomic_DNA"/>
</dbReference>
<sequence>MDKNSFIHLATIIFTIVGIIHLYRGFAGLPLTLGAWKAPLYISFVESFLFLLFAYLGYRQW</sequence>
<gene>
    <name evidence="2" type="ORF">A2225_03075</name>
</gene>
<comment type="caution">
    <text evidence="2">The sequence shown here is derived from an EMBL/GenBank/DDBJ whole genome shotgun (WGS) entry which is preliminary data.</text>
</comment>
<organism evidence="2 3">
    <name type="scientific">Candidatus Nomurabacteria bacterium RIFOXYA2_FULL_42_12</name>
    <dbReference type="NCBI Taxonomy" id="1801801"/>
    <lineage>
        <taxon>Bacteria</taxon>
        <taxon>Candidatus Nomuraibacteriota</taxon>
    </lineage>
</organism>
<evidence type="ECO:0000256" key="1">
    <source>
        <dbReference type="SAM" id="Phobius"/>
    </source>
</evidence>
<dbReference type="Proteomes" id="UP000178138">
    <property type="component" value="Unassembled WGS sequence"/>
</dbReference>
<proteinExistence type="predicted"/>
<name>A0A1F6YNF4_9BACT</name>
<reference evidence="2 3" key="1">
    <citation type="journal article" date="2016" name="Nat. Commun.">
        <title>Thousands of microbial genomes shed light on interconnected biogeochemical processes in an aquifer system.</title>
        <authorList>
            <person name="Anantharaman K."/>
            <person name="Brown C.T."/>
            <person name="Hug L.A."/>
            <person name="Sharon I."/>
            <person name="Castelle C.J."/>
            <person name="Probst A.J."/>
            <person name="Thomas B.C."/>
            <person name="Singh A."/>
            <person name="Wilkins M.J."/>
            <person name="Karaoz U."/>
            <person name="Brodie E.L."/>
            <person name="Williams K.H."/>
            <person name="Hubbard S.S."/>
            <person name="Banfield J.F."/>
        </authorList>
    </citation>
    <scope>NUCLEOTIDE SEQUENCE [LARGE SCALE GENOMIC DNA]</scope>
</reference>
<evidence type="ECO:0000313" key="3">
    <source>
        <dbReference type="Proteomes" id="UP000178138"/>
    </source>
</evidence>
<feature type="transmembrane region" description="Helical" evidence="1">
    <location>
        <begin position="6"/>
        <end position="26"/>
    </location>
</feature>
<dbReference type="AlphaFoldDB" id="A0A1F6YNF4"/>
<protein>
    <submittedName>
        <fullName evidence="2">Uncharacterized protein</fullName>
    </submittedName>
</protein>
<keyword evidence="1" id="KW-0812">Transmembrane</keyword>
<feature type="transmembrane region" description="Helical" evidence="1">
    <location>
        <begin position="38"/>
        <end position="58"/>
    </location>
</feature>